<evidence type="ECO:0000256" key="4">
    <source>
        <dbReference type="ARBA" id="ARBA00022701"/>
    </source>
</evidence>
<feature type="compositionally biased region" description="Pro residues" evidence="9">
    <location>
        <begin position="286"/>
        <end position="297"/>
    </location>
</feature>
<evidence type="ECO:0000256" key="1">
    <source>
        <dbReference type="ARBA" id="ARBA00004245"/>
    </source>
</evidence>
<dbReference type="InterPro" id="IPR019763">
    <property type="entry name" value="Dynein_light_1/2_CS"/>
</dbReference>
<feature type="domain" description="BHLH" evidence="10">
    <location>
        <begin position="635"/>
        <end position="688"/>
    </location>
</feature>
<keyword evidence="4" id="KW-0493">Microtubule</keyword>
<feature type="region of interest" description="Disordered" evidence="9">
    <location>
        <begin position="782"/>
        <end position="810"/>
    </location>
</feature>
<evidence type="ECO:0000256" key="9">
    <source>
        <dbReference type="SAM" id="MobiDB-lite"/>
    </source>
</evidence>
<dbReference type="GO" id="GO:0005868">
    <property type="term" value="C:cytoplasmic dynein complex"/>
    <property type="evidence" value="ECO:0007669"/>
    <property type="project" value="TreeGrafter"/>
</dbReference>
<comment type="subcellular location">
    <subcellularLocation>
        <location evidence="1">Cytoplasm</location>
        <location evidence="1">Cytoskeleton</location>
    </subcellularLocation>
</comment>
<dbReference type="Gene3D" id="3.30.740.10">
    <property type="entry name" value="Protein Inhibitor Of Neuronal Nitric Oxide Synthase"/>
    <property type="match status" value="1"/>
</dbReference>
<feature type="compositionally biased region" description="Polar residues" evidence="9">
    <location>
        <begin position="1063"/>
        <end position="1075"/>
    </location>
</feature>
<name>A0A1I8IGQ7_9PLAT</name>
<keyword evidence="7" id="KW-0505">Motor protein</keyword>
<dbReference type="PANTHER" id="PTHR11886:SF113">
    <property type="entry name" value="DYNEIN LIGHT CHAIN 2, CYTOPLASMIC"/>
    <property type="match status" value="1"/>
</dbReference>
<feature type="compositionally biased region" description="Low complexity" evidence="9">
    <location>
        <begin position="1153"/>
        <end position="1167"/>
    </location>
</feature>
<dbReference type="GO" id="GO:0045505">
    <property type="term" value="F:dynein intermediate chain binding"/>
    <property type="evidence" value="ECO:0007669"/>
    <property type="project" value="TreeGrafter"/>
</dbReference>
<feature type="region of interest" description="Disordered" evidence="9">
    <location>
        <begin position="1141"/>
        <end position="1167"/>
    </location>
</feature>
<feature type="region of interest" description="Disordered" evidence="9">
    <location>
        <begin position="285"/>
        <end position="322"/>
    </location>
</feature>
<dbReference type="InterPro" id="IPR056192">
    <property type="entry name" value="bHLH_NPAS4"/>
</dbReference>
<dbReference type="InterPro" id="IPR011598">
    <property type="entry name" value="bHLH_dom"/>
</dbReference>
<dbReference type="InterPro" id="IPR001372">
    <property type="entry name" value="Dynein_light_chain_typ-1/2"/>
</dbReference>
<dbReference type="SMART" id="SM01375">
    <property type="entry name" value="Dynein_light"/>
    <property type="match status" value="1"/>
</dbReference>
<proteinExistence type="inferred from homology"/>
<feature type="region of interest" description="Disordered" evidence="9">
    <location>
        <begin position="1689"/>
        <end position="1718"/>
    </location>
</feature>
<dbReference type="Pfam" id="PF01221">
    <property type="entry name" value="Dynein_light"/>
    <property type="match status" value="1"/>
</dbReference>
<evidence type="ECO:0000256" key="6">
    <source>
        <dbReference type="ARBA" id="ARBA00023125"/>
    </source>
</evidence>
<dbReference type="PROSITE" id="PS50888">
    <property type="entry name" value="BHLH"/>
    <property type="match status" value="1"/>
</dbReference>
<feature type="region of interest" description="Disordered" evidence="9">
    <location>
        <begin position="347"/>
        <end position="400"/>
    </location>
</feature>
<dbReference type="SUPFAM" id="SSF54648">
    <property type="entry name" value="DLC"/>
    <property type="match status" value="1"/>
</dbReference>
<dbReference type="CDD" id="cd19697">
    <property type="entry name" value="bHLH-PAS_NPAS4_PASD10"/>
    <property type="match status" value="1"/>
</dbReference>
<comment type="similarity">
    <text evidence="2">Belongs to the dynein light chain family.</text>
</comment>
<evidence type="ECO:0000256" key="5">
    <source>
        <dbReference type="ARBA" id="ARBA00023017"/>
    </source>
</evidence>
<protein>
    <submittedName>
        <fullName evidence="12">BHLH domain-containing protein</fullName>
    </submittedName>
</protein>
<feature type="compositionally biased region" description="Basic and acidic residues" evidence="9">
    <location>
        <begin position="1573"/>
        <end position="1587"/>
    </location>
</feature>
<feature type="region of interest" description="Disordered" evidence="9">
    <location>
        <begin position="1045"/>
        <end position="1075"/>
    </location>
</feature>
<evidence type="ECO:0000256" key="7">
    <source>
        <dbReference type="ARBA" id="ARBA00023175"/>
    </source>
</evidence>
<dbReference type="GO" id="GO:0007017">
    <property type="term" value="P:microtubule-based process"/>
    <property type="evidence" value="ECO:0007669"/>
    <property type="project" value="InterPro"/>
</dbReference>
<feature type="compositionally biased region" description="Gly residues" evidence="9">
    <location>
        <begin position="312"/>
        <end position="322"/>
    </location>
</feature>
<evidence type="ECO:0000256" key="2">
    <source>
        <dbReference type="ARBA" id="ARBA00010156"/>
    </source>
</evidence>
<dbReference type="InterPro" id="IPR037177">
    <property type="entry name" value="DLC_sf"/>
</dbReference>
<sequence length="2008" mass="210171">VRLLRHLAAAVDGLADVQQLLRVLLARVRHQRHVQAGAVDQLAQLAHEPVLAEEPVRHRGVGLAAQQELQVVDDGVPDPQWAGRGGLQVAQHGGGGLRPVIVEKVHRQRAEGVHHGVDGVDGLAVQRPAGELVQHEGAEAVQRHLEAAPKGGHALLAQVQRVLGQQGGLPGASAAAQHRQLVTAEALQQGVELGKACPALALLLRVPQDCLQVQAEVAGAVGQLALPEHMVVAQPAALAGRRARRSAGAVAQAVAGRVAARARRGGELPDAELAVARVALAVAASPEPPPLPLPPKRPASSGRELRRRCHAGRGGGFGGGGKAGVCGGSGAPHGTRRSWQLKLLAGRPGLLEGPGGDEEAAAGPKEAGSLGQEAAASVSGGEVVHHRHAGDGVESGGAQGAAEDVGLGQAEADVAGGPVTGAGASRRWRPAADVGADRQVAARRSQAGQRGGGVAAAEVGQQAAGRQVPQQVAHAGWGAAPVGAAAGAAFVRAGEGGRHAAVHPVDEPLLQGRLRLGGGPLLLLQMKGNRRASLMQRHFHKLLSKSQSLSMPVMSERKAVIKNADMSEDMQQDAVDCATQAMEKFNVEKDIAAYIKKEFDKKYNPTWHCIVGRNFGSYVTHETKHFIYFYLGQMSGGLFPKLTSKVRRESINREIVELKKCLPLPRSITKKLSYLHILSLTNTYLKKLMHMPPTLPLGLYDQTAPSNAEACAALDFFFVLMNQQLEILYISDNCNQFLPKTNTELMAQCRSLDQLLDLPTNPEQLLDGQAAGNRELAFLVSQTARQKKQPQQQQTGENDENGGGDMPAPTAQNVTLSIREVTSPHLTYYEHPSIQHQHRLLLAECRLLQEESAGPAPAGTLDLLTLHELDMRLRSASQLFLDHFPGLAAGHSWYRLLHPGDLSLASRMHAEALASPDRQARAALRLLRPDGQPGPACLAILRAVLDSTTGAVTGLRCSYRLAELAQLSALRLFTHLNSFRASANQQLSLYRSLSNGPRTRILDQRLSFLQSSSSPPGPRGFGPPAGLDMMISSTLSTVQAERQARRRAHCFTSSRSDRPRSDTLATADSPLSGSQKMPMCLRPAASSAWILLSVSAPFRQQLVARVFTTASRALAKREMAYCSRPGSASAAAASFTARAASVAPPPDTKRGLRALTPSSTARSRSSRRFSVLARSSTVEILQLSSWKRRRGGAYPMVGERAEDALTAELLCPSKYRSSHLEHHYVGVADLLGDHTGAGAHLFRGRRGEARQGDGASGGGQAAQVELGGHPQSQDVVVVQVVQGQLAHLAAAHHNPGPGFGQAAHLGLHDSLLLSREVGQLGGRLHQHGALGLRLQEVHRAGEHGHLDAAALRDHLGDVALGGPAEHHAADEAGAVNGAAQHLADAYAVHIEVATLGQHADAGLADQAGQAFVQAELLGHHGAADQRLHLSDVANRFLIAGHNLGGAEAHAQHALGLLKQEAGQHEAEVGAVAGLLLLLLAGQHQHLGGRMGHLQLLQHGGGVLGDEVLADVIDDNLVHADWPVAGAGHAAHLAACLDVAEHGLVHAGVVPGALLHHGVEAGGSGNVQGHCGRGTRDDRARPDQEKTATESSTEQKATAKSSVSWCASLLNASLLNASLLNASQLCDCSFLSAATWLTVASASPARPSACSPSSCLTTCSSVLAMTGGTEPGCCCCCSVELPTAATPPPLTGAARLGRGRLSSNADEGPRPPCRPTSVTRRELLASSADRWPARGCCWCPDWRLGGDGAVVAAQRVDEAALQQVVQAQGGVVAGGQQEVAAGMEGDAIGGALVHRVVLHQLVHADVPDLHGPVRGGRGHTVAGRVELHIVDQAAVLLEGADAVLRLAVPQAHGFVIRAGHDEAALGAEPSALHPVHVAAEGEQELLPLHSPHFHGLVVRAGEQPLVVGGEVNGPHAGRVATESGALAFDARRPQANGFVARGGGDQLAGGGEADAHHGLLVAHEAEGAGLRPEVPYGEVAIQRAGHQLLAVGREVNAGDGVLVALEMDL</sequence>
<evidence type="ECO:0000313" key="12">
    <source>
        <dbReference type="WBParaSite" id="maker-uti_cns_0012401-snap-gene-0.3-mRNA-1"/>
    </source>
</evidence>
<keyword evidence="8" id="KW-0206">Cytoskeleton</keyword>
<evidence type="ECO:0000313" key="11">
    <source>
        <dbReference type="Proteomes" id="UP000095280"/>
    </source>
</evidence>
<dbReference type="Pfam" id="PF23183">
    <property type="entry name" value="bHLH_NPAS4"/>
    <property type="match status" value="1"/>
</dbReference>
<feature type="region of interest" description="Disordered" evidence="9">
    <location>
        <begin position="1564"/>
        <end position="1595"/>
    </location>
</feature>
<accession>A0A1I8IGQ7</accession>
<reference evidence="12" key="1">
    <citation type="submission" date="2016-11" db="UniProtKB">
        <authorList>
            <consortium name="WormBaseParasite"/>
        </authorList>
    </citation>
    <scope>IDENTIFICATION</scope>
</reference>
<dbReference type="GO" id="GO:0005874">
    <property type="term" value="C:microtubule"/>
    <property type="evidence" value="ECO:0007669"/>
    <property type="project" value="UniProtKB-KW"/>
</dbReference>
<dbReference type="GO" id="GO:0046983">
    <property type="term" value="F:protein dimerization activity"/>
    <property type="evidence" value="ECO:0007669"/>
    <property type="project" value="InterPro"/>
</dbReference>
<dbReference type="FunFam" id="3.30.740.10:FF:000001">
    <property type="entry name" value="Dynein light chain"/>
    <property type="match status" value="1"/>
</dbReference>
<keyword evidence="5" id="KW-0243">Dynein</keyword>
<dbReference type="CDD" id="cd21452">
    <property type="entry name" value="DLC-like_DYNLL1_DYNLL2"/>
    <property type="match status" value="1"/>
</dbReference>
<evidence type="ECO:0000256" key="3">
    <source>
        <dbReference type="ARBA" id="ARBA00022490"/>
    </source>
</evidence>
<keyword evidence="11" id="KW-1185">Reference proteome</keyword>
<dbReference type="WBParaSite" id="maker-uti_cns_0012401-snap-gene-0.3-mRNA-1">
    <property type="protein sequence ID" value="maker-uti_cns_0012401-snap-gene-0.3-mRNA-1"/>
    <property type="gene ID" value="maker-uti_cns_0012401-snap-gene-0.3"/>
</dbReference>
<keyword evidence="3" id="KW-0963">Cytoplasm</keyword>
<dbReference type="PANTHER" id="PTHR11886">
    <property type="entry name" value="DYNEIN LIGHT CHAIN"/>
    <property type="match status" value="1"/>
</dbReference>
<organism evidence="11 12">
    <name type="scientific">Macrostomum lignano</name>
    <dbReference type="NCBI Taxonomy" id="282301"/>
    <lineage>
        <taxon>Eukaryota</taxon>
        <taxon>Metazoa</taxon>
        <taxon>Spiralia</taxon>
        <taxon>Lophotrochozoa</taxon>
        <taxon>Platyhelminthes</taxon>
        <taxon>Rhabditophora</taxon>
        <taxon>Macrostomorpha</taxon>
        <taxon>Macrostomida</taxon>
        <taxon>Macrostomidae</taxon>
        <taxon>Macrostomum</taxon>
    </lineage>
</organism>
<dbReference type="InterPro" id="IPR036638">
    <property type="entry name" value="HLH_DNA-bd_sf"/>
</dbReference>
<evidence type="ECO:0000259" key="10">
    <source>
        <dbReference type="PROSITE" id="PS50888"/>
    </source>
</evidence>
<dbReference type="PROSITE" id="PS01239">
    <property type="entry name" value="DYNEIN_LIGHT_1"/>
    <property type="match status" value="1"/>
</dbReference>
<dbReference type="GO" id="GO:0003677">
    <property type="term" value="F:DNA binding"/>
    <property type="evidence" value="ECO:0007669"/>
    <property type="project" value="UniProtKB-KW"/>
</dbReference>
<evidence type="ECO:0000256" key="8">
    <source>
        <dbReference type="ARBA" id="ARBA00023212"/>
    </source>
</evidence>
<keyword evidence="6" id="KW-0238">DNA-binding</keyword>
<dbReference type="Proteomes" id="UP000095280">
    <property type="component" value="Unplaced"/>
</dbReference>
<dbReference type="SUPFAM" id="SSF47459">
    <property type="entry name" value="HLH, helix-loop-helix DNA-binding domain"/>
    <property type="match status" value="1"/>
</dbReference>